<feature type="compositionally biased region" description="Pro residues" evidence="1">
    <location>
        <begin position="1050"/>
        <end position="1062"/>
    </location>
</feature>
<name>A0AAE0I6D5_9PEZI</name>
<evidence type="ECO:0000313" key="2">
    <source>
        <dbReference type="EMBL" id="KAK3319285.1"/>
    </source>
</evidence>
<feature type="region of interest" description="Disordered" evidence="1">
    <location>
        <begin position="1226"/>
        <end position="1255"/>
    </location>
</feature>
<reference evidence="2" key="2">
    <citation type="submission" date="2023-06" db="EMBL/GenBank/DDBJ databases">
        <authorList>
            <consortium name="Lawrence Berkeley National Laboratory"/>
            <person name="Haridas S."/>
            <person name="Hensen N."/>
            <person name="Bonometti L."/>
            <person name="Westerberg I."/>
            <person name="Brannstrom I.O."/>
            <person name="Guillou S."/>
            <person name="Cros-Aarteil S."/>
            <person name="Calhoun S."/>
            <person name="Kuo A."/>
            <person name="Mondo S."/>
            <person name="Pangilinan J."/>
            <person name="Riley R."/>
            <person name="Labutti K."/>
            <person name="Andreopoulos B."/>
            <person name="Lipzen A."/>
            <person name="Chen C."/>
            <person name="Yanf M."/>
            <person name="Daum C."/>
            <person name="Ng V."/>
            <person name="Clum A."/>
            <person name="Steindorff A."/>
            <person name="Ohm R."/>
            <person name="Martin F."/>
            <person name="Silar P."/>
            <person name="Natvig D."/>
            <person name="Lalanne C."/>
            <person name="Gautier V."/>
            <person name="Ament-Velasquez S.L."/>
            <person name="Kruys A."/>
            <person name="Hutchinson M.I."/>
            <person name="Powell A.J."/>
            <person name="Barry K."/>
            <person name="Miller A.N."/>
            <person name="Grigoriev I.V."/>
            <person name="Debuchy R."/>
            <person name="Gladieux P."/>
            <person name="Thoren M.H."/>
            <person name="Johannesson H."/>
        </authorList>
    </citation>
    <scope>NUCLEOTIDE SEQUENCE</scope>
    <source>
        <strain evidence="2">CBS 118394</strain>
    </source>
</reference>
<feature type="compositionally biased region" description="Low complexity" evidence="1">
    <location>
        <begin position="1157"/>
        <end position="1175"/>
    </location>
</feature>
<dbReference type="Proteomes" id="UP001283341">
    <property type="component" value="Unassembled WGS sequence"/>
</dbReference>
<feature type="region of interest" description="Disordered" evidence="1">
    <location>
        <begin position="87"/>
        <end position="170"/>
    </location>
</feature>
<feature type="region of interest" description="Disordered" evidence="1">
    <location>
        <begin position="1136"/>
        <end position="1195"/>
    </location>
</feature>
<feature type="compositionally biased region" description="Polar residues" evidence="1">
    <location>
        <begin position="1039"/>
        <end position="1048"/>
    </location>
</feature>
<feature type="region of interest" description="Disordered" evidence="1">
    <location>
        <begin position="923"/>
        <end position="1109"/>
    </location>
</feature>
<feature type="compositionally biased region" description="Basic and acidic residues" evidence="1">
    <location>
        <begin position="248"/>
        <end position="258"/>
    </location>
</feature>
<feature type="compositionally biased region" description="Polar residues" evidence="1">
    <location>
        <begin position="1138"/>
        <end position="1156"/>
    </location>
</feature>
<feature type="compositionally biased region" description="Polar residues" evidence="1">
    <location>
        <begin position="854"/>
        <end position="869"/>
    </location>
</feature>
<reference evidence="2" key="1">
    <citation type="journal article" date="2023" name="Mol. Phylogenet. Evol.">
        <title>Genome-scale phylogeny and comparative genomics of the fungal order Sordariales.</title>
        <authorList>
            <person name="Hensen N."/>
            <person name="Bonometti L."/>
            <person name="Westerberg I."/>
            <person name="Brannstrom I.O."/>
            <person name="Guillou S."/>
            <person name="Cros-Aarteil S."/>
            <person name="Calhoun S."/>
            <person name="Haridas S."/>
            <person name="Kuo A."/>
            <person name="Mondo S."/>
            <person name="Pangilinan J."/>
            <person name="Riley R."/>
            <person name="LaButti K."/>
            <person name="Andreopoulos B."/>
            <person name="Lipzen A."/>
            <person name="Chen C."/>
            <person name="Yan M."/>
            <person name="Daum C."/>
            <person name="Ng V."/>
            <person name="Clum A."/>
            <person name="Steindorff A."/>
            <person name="Ohm R.A."/>
            <person name="Martin F."/>
            <person name="Silar P."/>
            <person name="Natvig D.O."/>
            <person name="Lalanne C."/>
            <person name="Gautier V."/>
            <person name="Ament-Velasquez S.L."/>
            <person name="Kruys A."/>
            <person name="Hutchinson M.I."/>
            <person name="Powell A.J."/>
            <person name="Barry K."/>
            <person name="Miller A.N."/>
            <person name="Grigoriev I.V."/>
            <person name="Debuchy R."/>
            <person name="Gladieux P."/>
            <person name="Hiltunen Thoren M."/>
            <person name="Johannesson H."/>
        </authorList>
    </citation>
    <scope>NUCLEOTIDE SEQUENCE</scope>
    <source>
        <strain evidence="2">CBS 118394</strain>
    </source>
</reference>
<keyword evidence="3" id="KW-1185">Reference proteome</keyword>
<feature type="region of interest" description="Disordered" evidence="1">
    <location>
        <begin position="645"/>
        <end position="909"/>
    </location>
</feature>
<feature type="region of interest" description="Disordered" evidence="1">
    <location>
        <begin position="238"/>
        <end position="258"/>
    </location>
</feature>
<protein>
    <submittedName>
        <fullName evidence="2">Uncharacterized protein</fullName>
    </submittedName>
</protein>
<feature type="compositionally biased region" description="Polar residues" evidence="1">
    <location>
        <begin position="559"/>
        <end position="592"/>
    </location>
</feature>
<feature type="compositionally biased region" description="Low complexity" evidence="1">
    <location>
        <begin position="1240"/>
        <end position="1255"/>
    </location>
</feature>
<feature type="region of interest" description="Disordered" evidence="1">
    <location>
        <begin position="1"/>
        <end position="36"/>
    </location>
</feature>
<feature type="region of interest" description="Disordered" evidence="1">
    <location>
        <begin position="559"/>
        <end position="600"/>
    </location>
</feature>
<proteinExistence type="predicted"/>
<comment type="caution">
    <text evidence="2">The sequence shown here is derived from an EMBL/GenBank/DDBJ whole genome shotgun (WGS) entry which is preliminary data.</text>
</comment>
<feature type="region of interest" description="Disordered" evidence="1">
    <location>
        <begin position="199"/>
        <end position="218"/>
    </location>
</feature>
<feature type="compositionally biased region" description="Basic and acidic residues" evidence="1">
    <location>
        <begin position="20"/>
        <end position="34"/>
    </location>
</feature>
<feature type="compositionally biased region" description="Acidic residues" evidence="1">
    <location>
        <begin position="92"/>
        <end position="128"/>
    </location>
</feature>
<organism evidence="2 3">
    <name type="scientific">Apodospora peruviana</name>
    <dbReference type="NCBI Taxonomy" id="516989"/>
    <lineage>
        <taxon>Eukaryota</taxon>
        <taxon>Fungi</taxon>
        <taxon>Dikarya</taxon>
        <taxon>Ascomycota</taxon>
        <taxon>Pezizomycotina</taxon>
        <taxon>Sordariomycetes</taxon>
        <taxon>Sordariomycetidae</taxon>
        <taxon>Sordariales</taxon>
        <taxon>Lasiosphaeriaceae</taxon>
        <taxon>Apodospora</taxon>
    </lineage>
</organism>
<feature type="compositionally biased region" description="Pro residues" evidence="1">
    <location>
        <begin position="1085"/>
        <end position="1094"/>
    </location>
</feature>
<evidence type="ECO:0000256" key="1">
    <source>
        <dbReference type="SAM" id="MobiDB-lite"/>
    </source>
</evidence>
<feature type="compositionally biased region" description="Polar residues" evidence="1">
    <location>
        <begin position="147"/>
        <end position="165"/>
    </location>
</feature>
<feature type="compositionally biased region" description="Basic and acidic residues" evidence="1">
    <location>
        <begin position="971"/>
        <end position="981"/>
    </location>
</feature>
<feature type="compositionally biased region" description="Polar residues" evidence="1">
    <location>
        <begin position="645"/>
        <end position="669"/>
    </location>
</feature>
<evidence type="ECO:0000313" key="3">
    <source>
        <dbReference type="Proteomes" id="UP001283341"/>
    </source>
</evidence>
<feature type="compositionally biased region" description="Pro residues" evidence="1">
    <location>
        <begin position="813"/>
        <end position="825"/>
    </location>
</feature>
<gene>
    <name evidence="2" type="ORF">B0H66DRAFT_533786</name>
</gene>
<accession>A0AAE0I6D5</accession>
<feature type="compositionally biased region" description="Acidic residues" evidence="1">
    <location>
        <begin position="679"/>
        <end position="692"/>
    </location>
</feature>
<dbReference type="EMBL" id="JAUEDM010000004">
    <property type="protein sequence ID" value="KAK3319285.1"/>
    <property type="molecule type" value="Genomic_DNA"/>
</dbReference>
<sequence>MPAVGGMQLRDAARRRVPGRYREDNRPVDPDRPTFAHQDVVFNKDLARECAFPSLDMNYPGRGPSEIWKERQKKEAAANCVASGRVIVIGGDTDDDSETEGGDDDDTDSEEISNEEEDDDYEDEEDNEPSVPRRGERLILSVKDMTKQQQDASSSGSRSLQQQDGNLGEAADTVMAESETKAGDNRQHILPRRLAISVTARARSSSPNTEIPPEGPTGEVVRHTARIVSLGPRGPRLSFLGASQDEDTVPRSPREAPDERFQLRDLSRSLPNWPELSDGIKYIIMYEMTQSGLSFTRAAWRLSLYFEEVANLIELIIVEEGKVMKYNKDIAKYYGGTTDISWIDEFVATPRPALVTDVITEREIKRGKAFLTFLGLPEIAANLGYYQGVMGGEYEIPITHLEEDGWESLIPHFLNGCQEDVHRIWMAWKQEQSLKPRTMSVGELHVRMDAPPRTVNPRRVTEVHFASRMEAEIADLVEKGLHPSNYFPVLENGERVMADGTTVDREILEAGLRVIEAFQIAAKAVANTVTGGEPMEVDAEVAQVEREAKSQDALRFSSQVRGEGSMNSLASAAPNQSAAIQGSLASDTSEPGLTQDGYPIFSDSDMAAAIPPFVRERSPTVVAAANQILSEYRKPVKKINKSGEITASFPNRKAASQPSEGQQTAPPSTQKRKKKVQFADDDDGDDDYVEEDTTSKKQTTSGGGRRSQKEKDKPDTPTPTPSGRKRKTPRLSGDADVSEVATGQPGGSVTSARSPVRKTSTRAAPVKEGPVKAGPVKGTASRSSAQLLEDSGTADGNKKTKAGQPKITQNQPAFPPNKPSAPKPPQNSTTRTTAASLLPLKNMAPSQPPLPPEKSSTPRPVQSSASTTVAAHEIPPKTNMGPPAPVSSQPQSRDPESDSGPASMAPSACPTLEAMFVPISPTGSNIVQRATQPVPLLPQPPANEGAEKSSTHPGESVMRTGSPPNVAQAHAKPDASRRKSDGPPGPSDLDPKLPPQSRKRKSYPGLTNSFESVIPVKKPPGRGTVSATPEPSGGAEQENPVSKFTHPSKTPIPIPTIPPPKPELGGAAEQETPVSQFSRRSHTPIPIPTIPPQRPRSETPQQQEPVKPFTCRSYTPIPIPLPAHMLEKIPGLAGHPLVQQQTPTPSTNDGSFIRAQSSGPASTSAADASGAFAAAGPPPSHTPPAFQAETSVTESPSQYMLNNRTILGGATGSRAETEILRNRARTKAARGAAVGSGNMSSSSQLPSTQLPSTQLPSTPRANGYVPAASSFAAPQPRHASAPANFMAMLDPALFADVTTSEAASSSQTATVNTAAEGHGQATAIQNGRSSSINMSSASSAAPQVSTYNQTPVTMPGRSFMNMISASAAGPEALTYIQTPVTMPSGSIHMNSGGTYHHQFQYGFTAGGPMAANATYARPPQFHFQGHVPPVTSMPPMVFGTPQGANTGNSSPPPPWILGSTRGAQGFPNGSSASFSGPWSQNMIQSPNHLGNRTGTGNSYVYVGSSAASGSVPTTAPVQGITADGQEYLQGSLSDIMMRGGNNEGNNSQFPFF</sequence>